<comment type="caution">
    <text evidence="3">The sequence shown here is derived from an EMBL/GenBank/DDBJ whole genome shotgun (WGS) entry which is preliminary data.</text>
</comment>
<dbReference type="InterPro" id="IPR001509">
    <property type="entry name" value="Epimerase_deHydtase"/>
</dbReference>
<dbReference type="InterPro" id="IPR036291">
    <property type="entry name" value="NAD(P)-bd_dom_sf"/>
</dbReference>
<name>A0A316TGZ9_9ACTN</name>
<dbReference type="AlphaFoldDB" id="A0A316TGZ9"/>
<protein>
    <recommendedName>
        <fullName evidence="2">NAD-dependent epimerase/dehydratase domain-containing protein</fullName>
    </recommendedName>
</protein>
<dbReference type="Gene3D" id="3.40.50.720">
    <property type="entry name" value="NAD(P)-binding Rossmann-like Domain"/>
    <property type="match status" value="1"/>
</dbReference>
<evidence type="ECO:0000313" key="3">
    <source>
        <dbReference type="EMBL" id="PWN01624.1"/>
    </source>
</evidence>
<dbReference type="SUPFAM" id="SSF51735">
    <property type="entry name" value="NAD(P)-binding Rossmann-fold domains"/>
    <property type="match status" value="1"/>
</dbReference>
<accession>A0A316TGZ9</accession>
<dbReference type="RefSeq" id="WP_109695735.1">
    <property type="nucleotide sequence ID" value="NZ_QGDD01000008.1"/>
</dbReference>
<evidence type="ECO:0000259" key="2">
    <source>
        <dbReference type="Pfam" id="PF01370"/>
    </source>
</evidence>
<dbReference type="Proteomes" id="UP000245507">
    <property type="component" value="Unassembled WGS sequence"/>
</dbReference>
<feature type="domain" description="NAD-dependent epimerase/dehydratase" evidence="2">
    <location>
        <begin position="3"/>
        <end position="200"/>
    </location>
</feature>
<evidence type="ECO:0000256" key="1">
    <source>
        <dbReference type="SAM" id="MobiDB-lite"/>
    </source>
</evidence>
<dbReference type="InterPro" id="IPR051783">
    <property type="entry name" value="NAD(P)-dependent_oxidoreduct"/>
</dbReference>
<feature type="region of interest" description="Disordered" evidence="1">
    <location>
        <begin position="29"/>
        <end position="51"/>
    </location>
</feature>
<proteinExistence type="predicted"/>
<dbReference type="PANTHER" id="PTHR48079">
    <property type="entry name" value="PROTEIN YEEZ"/>
    <property type="match status" value="1"/>
</dbReference>
<keyword evidence="4" id="KW-1185">Reference proteome</keyword>
<dbReference type="EMBL" id="QGDD01000008">
    <property type="protein sequence ID" value="PWN01624.1"/>
    <property type="molecule type" value="Genomic_DNA"/>
</dbReference>
<dbReference type="Pfam" id="PF01370">
    <property type="entry name" value="Epimerase"/>
    <property type="match status" value="1"/>
</dbReference>
<organism evidence="3 4">
    <name type="scientific">Nocardioides silvaticus</name>
    <dbReference type="NCBI Taxonomy" id="2201891"/>
    <lineage>
        <taxon>Bacteria</taxon>
        <taxon>Bacillati</taxon>
        <taxon>Actinomycetota</taxon>
        <taxon>Actinomycetes</taxon>
        <taxon>Propionibacteriales</taxon>
        <taxon>Nocardioidaceae</taxon>
        <taxon>Nocardioides</taxon>
    </lineage>
</organism>
<dbReference type="GO" id="GO:0005737">
    <property type="term" value="C:cytoplasm"/>
    <property type="evidence" value="ECO:0007669"/>
    <property type="project" value="TreeGrafter"/>
</dbReference>
<sequence>MKILVIGGTGYIGSAVVRRLSEAGHEPLVLVRDPDERPAAPSRTGDLTDPASLRRAVTPEIDAVVHAATPTDSWDTDLAALAALTDTLEGRTLVYLSGIWVLGRSAEAVDESAHTNPIPIVSERPRLERHVLDATGVRGVVIRPGIVHGAGGGIPGMMVAWARAAGTGRYVGEPTVRWPMVHVDDLADLVLLALDRARAGSVLHAVSESSVAVKELAVEADLAAGGSGQAEAWPVDDAATELGEPFAEALALDQEVVAPAARELGWAPYRRRRM</sequence>
<dbReference type="OrthoDB" id="9787292at2"/>
<evidence type="ECO:0000313" key="4">
    <source>
        <dbReference type="Proteomes" id="UP000245507"/>
    </source>
</evidence>
<reference evidence="3 4" key="1">
    <citation type="submission" date="2018-05" db="EMBL/GenBank/DDBJ databases">
        <title>Nocardioides silvaticus genome.</title>
        <authorList>
            <person name="Li C."/>
            <person name="Wang G."/>
        </authorList>
    </citation>
    <scope>NUCLEOTIDE SEQUENCE [LARGE SCALE GENOMIC DNA]</scope>
    <source>
        <strain evidence="3 4">CCTCC AB 2018079</strain>
    </source>
</reference>
<dbReference type="PANTHER" id="PTHR48079:SF6">
    <property type="entry name" value="NAD(P)-BINDING DOMAIN-CONTAINING PROTEIN-RELATED"/>
    <property type="match status" value="1"/>
</dbReference>
<dbReference type="GO" id="GO:0004029">
    <property type="term" value="F:aldehyde dehydrogenase (NAD+) activity"/>
    <property type="evidence" value="ECO:0007669"/>
    <property type="project" value="TreeGrafter"/>
</dbReference>
<gene>
    <name evidence="3" type="ORF">DJ010_16365</name>
</gene>